<reference evidence="4" key="1">
    <citation type="submission" date="2020-05" db="EMBL/GenBank/DDBJ databases">
        <title>Phylogenomic resolution of chytrid fungi.</title>
        <authorList>
            <person name="Stajich J.E."/>
            <person name="Amses K."/>
            <person name="Simmons R."/>
            <person name="Seto K."/>
            <person name="Myers J."/>
            <person name="Bonds A."/>
            <person name="Quandt C.A."/>
            <person name="Barry K."/>
            <person name="Liu P."/>
            <person name="Grigoriev I."/>
            <person name="Longcore J.E."/>
            <person name="James T.Y."/>
        </authorList>
    </citation>
    <scope>NUCLEOTIDE SEQUENCE</scope>
    <source>
        <strain evidence="4">JEL0513</strain>
    </source>
</reference>
<dbReference type="SUPFAM" id="SSF56801">
    <property type="entry name" value="Acetyl-CoA synthetase-like"/>
    <property type="match status" value="1"/>
</dbReference>
<sequence>MDQTSVILGVAAIALLAKYRNDKFRSEVKDVHTIILRNQSSLGQTRNRGEWAVLRNRETPVPTKDIPQFISSLKDAFSVQLSRSSSQSGQLDGVYITANSFAPHVSAIGHTLTQLLATVEKGNKLVGIFVRDKRDALEIDIACHLFGFVSVWWSESAIPHHQDVLDKILEITELQVLAVSVSDLDVALDSASESKSLQHILVFGKSPVSKFQADRANSLKIKITNLDLIRSNSENATLLPIADRIVKQEGEELASVVFKYGSLEKRSLSQLVGVSLTHLNLSVSTSALYITLPRNRKISEDDILVVPSSREDSNFDSGARLFERTLVYAVLLAGGKVVFAKDETPIVQIIAEIKPTLLHSSSKTLHEIAKAIEDHQTAKGWGFTKVKAGKILELREGRCWTGTIWDRYFLTGLQKDLFGGRLRCIWNSTSATDGNVSHELKVIDLVRAIVGSQILKTFSHVETSGIAFSTIVGDYDAINHVGVPSANFEYKIVDKPSRQYFVSDSPNPRGELRIRGPAVSKAYFKDKTATAAIVVDNEGWIRMNGIAGEVRANGTL</sequence>
<dbReference type="Pfam" id="PF00501">
    <property type="entry name" value="AMP-binding"/>
    <property type="match status" value="1"/>
</dbReference>
<dbReference type="AlphaFoldDB" id="A0AAD5XDA0"/>
<evidence type="ECO:0000259" key="3">
    <source>
        <dbReference type="Pfam" id="PF00501"/>
    </source>
</evidence>
<dbReference type="InterPro" id="IPR042099">
    <property type="entry name" value="ANL_N_sf"/>
</dbReference>
<accession>A0AAD5XDA0</accession>
<comment type="caution">
    <text evidence="4">The sequence shown here is derived from an EMBL/GenBank/DDBJ whole genome shotgun (WGS) entry which is preliminary data.</text>
</comment>
<keyword evidence="2" id="KW-0067">ATP-binding</keyword>
<dbReference type="InterPro" id="IPR000873">
    <property type="entry name" value="AMP-dep_synth/lig_dom"/>
</dbReference>
<evidence type="ECO:0000256" key="2">
    <source>
        <dbReference type="ARBA" id="ARBA00022840"/>
    </source>
</evidence>
<dbReference type="GO" id="GO:0005524">
    <property type="term" value="F:ATP binding"/>
    <property type="evidence" value="ECO:0007669"/>
    <property type="project" value="UniProtKB-KW"/>
</dbReference>
<keyword evidence="1" id="KW-0547">Nucleotide-binding</keyword>
<protein>
    <submittedName>
        <fullName evidence="4">Long chain acyl-CoA synthetase 7 peroxisomal</fullName>
    </submittedName>
</protein>
<evidence type="ECO:0000313" key="5">
    <source>
        <dbReference type="Proteomes" id="UP001211907"/>
    </source>
</evidence>
<dbReference type="Gene3D" id="3.40.50.12780">
    <property type="entry name" value="N-terminal domain of ligase-like"/>
    <property type="match status" value="1"/>
</dbReference>
<evidence type="ECO:0000256" key="1">
    <source>
        <dbReference type="ARBA" id="ARBA00022741"/>
    </source>
</evidence>
<dbReference type="EMBL" id="JADGJH010002533">
    <property type="protein sequence ID" value="KAJ3097173.1"/>
    <property type="molecule type" value="Genomic_DNA"/>
</dbReference>
<gene>
    <name evidence="4" type="primary">LACS7_2</name>
    <name evidence="4" type="ORF">HK100_005417</name>
</gene>
<dbReference type="GO" id="GO:0005783">
    <property type="term" value="C:endoplasmic reticulum"/>
    <property type="evidence" value="ECO:0007669"/>
    <property type="project" value="TreeGrafter"/>
</dbReference>
<dbReference type="GO" id="GO:0016020">
    <property type="term" value="C:membrane"/>
    <property type="evidence" value="ECO:0007669"/>
    <property type="project" value="TreeGrafter"/>
</dbReference>
<proteinExistence type="predicted"/>
<keyword evidence="5" id="KW-1185">Reference proteome</keyword>
<evidence type="ECO:0000313" key="4">
    <source>
        <dbReference type="EMBL" id="KAJ3097173.1"/>
    </source>
</evidence>
<dbReference type="GO" id="GO:0004467">
    <property type="term" value="F:long-chain fatty acid-CoA ligase activity"/>
    <property type="evidence" value="ECO:0007669"/>
    <property type="project" value="TreeGrafter"/>
</dbReference>
<dbReference type="PANTHER" id="PTHR43272:SF33">
    <property type="entry name" value="AMP-BINDING DOMAIN-CONTAINING PROTEIN-RELATED"/>
    <property type="match status" value="1"/>
</dbReference>
<feature type="domain" description="AMP-dependent synthetase/ligase" evidence="3">
    <location>
        <begin position="322"/>
        <end position="524"/>
    </location>
</feature>
<feature type="non-terminal residue" evidence="4">
    <location>
        <position position="556"/>
    </location>
</feature>
<name>A0AAD5XDA0_9FUNG</name>
<dbReference type="Proteomes" id="UP001211907">
    <property type="component" value="Unassembled WGS sequence"/>
</dbReference>
<organism evidence="4 5">
    <name type="scientific">Physocladia obscura</name>
    <dbReference type="NCBI Taxonomy" id="109957"/>
    <lineage>
        <taxon>Eukaryota</taxon>
        <taxon>Fungi</taxon>
        <taxon>Fungi incertae sedis</taxon>
        <taxon>Chytridiomycota</taxon>
        <taxon>Chytridiomycota incertae sedis</taxon>
        <taxon>Chytridiomycetes</taxon>
        <taxon>Chytridiales</taxon>
        <taxon>Chytriomycetaceae</taxon>
        <taxon>Physocladia</taxon>
    </lineage>
</organism>
<dbReference type="PANTHER" id="PTHR43272">
    <property type="entry name" value="LONG-CHAIN-FATTY-ACID--COA LIGASE"/>
    <property type="match status" value="1"/>
</dbReference>